<keyword evidence="7 10" id="KW-0653">Protein transport</keyword>
<dbReference type="InterPro" id="IPR007242">
    <property type="entry name" value="Atg12"/>
</dbReference>
<dbReference type="GO" id="GO:0015031">
    <property type="term" value="P:protein transport"/>
    <property type="evidence" value="ECO:0007669"/>
    <property type="project" value="UniProtKB-KW"/>
</dbReference>
<keyword evidence="6 10" id="KW-0833">Ubl conjugation pathway</keyword>
<keyword evidence="5 10" id="KW-1017">Isopeptide bond</keyword>
<evidence type="ECO:0000313" key="13">
    <source>
        <dbReference type="Proteomes" id="UP001175001"/>
    </source>
</evidence>
<proteinExistence type="inferred from homology"/>
<dbReference type="GO" id="GO:0061723">
    <property type="term" value="P:glycophagy"/>
    <property type="evidence" value="ECO:0007669"/>
    <property type="project" value="TreeGrafter"/>
</dbReference>
<comment type="function">
    <text evidence="10">Ubiquitin-like protein involved in cytoplasm to vacuole transport (Cvt), autophagy vesicles formation, mitophagy, and nucleophagy.</text>
</comment>
<dbReference type="SUPFAM" id="SSF54236">
    <property type="entry name" value="Ubiquitin-like"/>
    <property type="match status" value="1"/>
</dbReference>
<evidence type="ECO:0000256" key="8">
    <source>
        <dbReference type="ARBA" id="ARBA00023006"/>
    </source>
</evidence>
<comment type="similarity">
    <text evidence="2 10">Belongs to the ATG12 family.</text>
</comment>
<feature type="compositionally biased region" description="Low complexity" evidence="11">
    <location>
        <begin position="14"/>
        <end position="27"/>
    </location>
</feature>
<evidence type="ECO:0000313" key="12">
    <source>
        <dbReference type="EMBL" id="KAK0654208.1"/>
    </source>
</evidence>
<dbReference type="InterPro" id="IPR029071">
    <property type="entry name" value="Ubiquitin-like_domsf"/>
</dbReference>
<evidence type="ECO:0000256" key="6">
    <source>
        <dbReference type="ARBA" id="ARBA00022786"/>
    </source>
</evidence>
<evidence type="ECO:0000256" key="4">
    <source>
        <dbReference type="ARBA" id="ARBA00022448"/>
    </source>
</evidence>
<evidence type="ECO:0000256" key="10">
    <source>
        <dbReference type="RuleBase" id="RU361201"/>
    </source>
</evidence>
<keyword evidence="13" id="KW-1185">Reference proteome</keyword>
<comment type="subunit">
    <text evidence="10">Forms a conjugate with ATG5.</text>
</comment>
<evidence type="ECO:0000256" key="7">
    <source>
        <dbReference type="ARBA" id="ARBA00022927"/>
    </source>
</evidence>
<dbReference type="GO" id="GO:0000422">
    <property type="term" value="P:autophagy of mitochondrion"/>
    <property type="evidence" value="ECO:0007669"/>
    <property type="project" value="TreeGrafter"/>
</dbReference>
<dbReference type="FunFam" id="3.10.20.90:FF:000148">
    <property type="entry name" value="Ubiquitin-like protein ATG12"/>
    <property type="match status" value="1"/>
</dbReference>
<dbReference type="GO" id="GO:0034274">
    <property type="term" value="C:Atg12-Atg5-Atg16 complex"/>
    <property type="evidence" value="ECO:0007669"/>
    <property type="project" value="TreeGrafter"/>
</dbReference>
<dbReference type="GO" id="GO:0034727">
    <property type="term" value="P:piecemeal microautophagy of the nucleus"/>
    <property type="evidence" value="ECO:0007669"/>
    <property type="project" value="TreeGrafter"/>
</dbReference>
<dbReference type="EMBL" id="JAUJDW010000022">
    <property type="protein sequence ID" value="KAK0654208.1"/>
    <property type="molecule type" value="Genomic_DNA"/>
</dbReference>
<dbReference type="Gene3D" id="3.10.20.90">
    <property type="entry name" value="Phosphatidylinositol 3-kinase Catalytic Subunit, Chain A, domain 1"/>
    <property type="match status" value="1"/>
</dbReference>
<evidence type="ECO:0000256" key="5">
    <source>
        <dbReference type="ARBA" id="ARBA00022499"/>
    </source>
</evidence>
<evidence type="ECO:0000256" key="9">
    <source>
        <dbReference type="ARBA" id="ARBA00023136"/>
    </source>
</evidence>
<comment type="subcellular location">
    <subcellularLocation>
        <location evidence="1 10">Preautophagosomal structure membrane</location>
        <topology evidence="1 10">Peripheral membrane protein</topology>
    </subcellularLocation>
</comment>
<name>A0AA39YKE3_9PEZI</name>
<sequence>MSSPPPTHSTGVGAAADSPAPQSPAIPGAESSPSTPDVRADEGSGEGGAGGGPDLPMTMQASVILTSLPKDAKSALEGAGEVGVEKVKIRFRAVGSAPGLTQPVRKLSSTARFESVVRFLRKQLRVQDHESVFCYVNSVFAPGLDEGIGNLWRCFKTKDELVVAYSITPAFG</sequence>
<evidence type="ECO:0000256" key="1">
    <source>
        <dbReference type="ARBA" id="ARBA00004623"/>
    </source>
</evidence>
<dbReference type="Proteomes" id="UP001175001">
    <property type="component" value="Unassembled WGS sequence"/>
</dbReference>
<dbReference type="PANTHER" id="PTHR13385">
    <property type="entry name" value="AUTOPHAGY PROTEIN 12"/>
    <property type="match status" value="1"/>
</dbReference>
<dbReference type="GO" id="GO:0034045">
    <property type="term" value="C:phagophore assembly site membrane"/>
    <property type="evidence" value="ECO:0007669"/>
    <property type="project" value="UniProtKB-SubCell"/>
</dbReference>
<dbReference type="GO" id="GO:0097352">
    <property type="term" value="P:autophagosome maturation"/>
    <property type="evidence" value="ECO:0007669"/>
    <property type="project" value="TreeGrafter"/>
</dbReference>
<reference evidence="12" key="1">
    <citation type="submission" date="2023-06" db="EMBL/GenBank/DDBJ databases">
        <title>Multi-omics analyses reveal the molecular pathogenesis toolkit of Lasiodiplodia hormozganensis, a cross-kingdom pathogen.</title>
        <authorList>
            <person name="Felix C."/>
            <person name="Meneses R."/>
            <person name="Goncalves M.F.M."/>
            <person name="Tilleman L."/>
            <person name="Duarte A.S."/>
            <person name="Jorrin-Novo J.V."/>
            <person name="Van De Peer Y."/>
            <person name="Deforce D."/>
            <person name="Van Nieuwerburgh F."/>
            <person name="Esteves A.C."/>
            <person name="Alves A."/>
        </authorList>
    </citation>
    <scope>NUCLEOTIDE SEQUENCE</scope>
    <source>
        <strain evidence="12">CBS 339.90</strain>
    </source>
</reference>
<dbReference type="GO" id="GO:0000421">
    <property type="term" value="C:autophagosome membrane"/>
    <property type="evidence" value="ECO:0007669"/>
    <property type="project" value="TreeGrafter"/>
</dbReference>
<gene>
    <name evidence="12" type="primary">atg12</name>
    <name evidence="12" type="ORF">DIS24_g5419</name>
</gene>
<feature type="region of interest" description="Disordered" evidence="11">
    <location>
        <begin position="1"/>
        <end position="57"/>
    </location>
</feature>
<dbReference type="PANTHER" id="PTHR13385:SF0">
    <property type="entry name" value="UBIQUITIN-LIKE PROTEIN ATG12"/>
    <property type="match status" value="1"/>
</dbReference>
<evidence type="ECO:0000256" key="11">
    <source>
        <dbReference type="SAM" id="MobiDB-lite"/>
    </source>
</evidence>
<protein>
    <recommendedName>
        <fullName evidence="3 10">Ubiquitin-like protein ATG12</fullName>
    </recommendedName>
</protein>
<dbReference type="GO" id="GO:0019776">
    <property type="term" value="F:Atg8-family ligase activity"/>
    <property type="evidence" value="ECO:0007669"/>
    <property type="project" value="TreeGrafter"/>
</dbReference>
<dbReference type="CDD" id="cd01612">
    <property type="entry name" value="Ubl_ATG12"/>
    <property type="match status" value="1"/>
</dbReference>
<keyword evidence="8 10" id="KW-0072">Autophagy</keyword>
<evidence type="ECO:0000256" key="2">
    <source>
        <dbReference type="ARBA" id="ARBA00007778"/>
    </source>
</evidence>
<evidence type="ECO:0000256" key="3">
    <source>
        <dbReference type="ARBA" id="ARBA00015875"/>
    </source>
</evidence>
<keyword evidence="4 10" id="KW-0813">Transport</keyword>
<dbReference type="GO" id="GO:0000045">
    <property type="term" value="P:autophagosome assembly"/>
    <property type="evidence" value="ECO:0007669"/>
    <property type="project" value="InterPro"/>
</dbReference>
<comment type="caution">
    <text evidence="12">The sequence shown here is derived from an EMBL/GenBank/DDBJ whole genome shotgun (WGS) entry which is preliminary data.</text>
</comment>
<organism evidence="12 13">
    <name type="scientific">Lasiodiplodia hormozganensis</name>
    <dbReference type="NCBI Taxonomy" id="869390"/>
    <lineage>
        <taxon>Eukaryota</taxon>
        <taxon>Fungi</taxon>
        <taxon>Dikarya</taxon>
        <taxon>Ascomycota</taxon>
        <taxon>Pezizomycotina</taxon>
        <taxon>Dothideomycetes</taxon>
        <taxon>Dothideomycetes incertae sedis</taxon>
        <taxon>Botryosphaeriales</taxon>
        <taxon>Botryosphaeriaceae</taxon>
        <taxon>Lasiodiplodia</taxon>
    </lineage>
</organism>
<dbReference type="AlphaFoldDB" id="A0AA39YKE3"/>
<keyword evidence="9 10" id="KW-0472">Membrane</keyword>
<accession>A0AA39YKE3</accession>
<dbReference type="Pfam" id="PF04110">
    <property type="entry name" value="APG12"/>
    <property type="match status" value="1"/>
</dbReference>